<reference evidence="1 2" key="1">
    <citation type="submission" date="2019-03" db="EMBL/GenBank/DDBJ databases">
        <title>Single cell metagenomics reveals metabolic interactions within the superorganism composed of flagellate Streblomastix strix and complex community of Bacteroidetes bacteria on its surface.</title>
        <authorList>
            <person name="Treitli S.C."/>
            <person name="Kolisko M."/>
            <person name="Husnik F."/>
            <person name="Keeling P."/>
            <person name="Hampl V."/>
        </authorList>
    </citation>
    <scope>NUCLEOTIDE SEQUENCE [LARGE SCALE GENOMIC DNA]</scope>
    <source>
        <strain evidence="1">ST1C</strain>
    </source>
</reference>
<proteinExistence type="predicted"/>
<protein>
    <submittedName>
        <fullName evidence="1">Uncharacterized protein</fullName>
    </submittedName>
</protein>
<sequence>MIFYAVQSFFYTEVACTEVQGQTYNVRQSITLFANEYIYRNCQFISCVNNAAEGGGLFVEVHTSGIMIIDETLFEDCSCSGNGGGFYLSLVDTGSQGQIIDVQIRNCFAGSGGGSYIYIQDKVTLLYKGSSMYYDCTCGGYGAAMHIQSFSPENCIQFIGDVTFDSCTSNQLGGGMYLDAQNNGVISVSNLFFDECSAQNQGGGIYSRLIYSQSKQVLKKISMNNCRCLDQQGGGFYALCQYGEKTFEMEDITMINCSSGTQGGAMYFQTATSIYISIKGTSSLLKDCSSATSGGGMYLTDYAKQLWIDNMIFENCTSVGSAGGIFSVMIYPGDITLNNCQFKSCVSNNGNAGGILSQMQAGGEIVLNQCEFYKCVSNDGNGAGLCIIISLSSSRIQLTDVYIHECSALSTDATDRFGYGGGMFIGGNGNYDVSSKKLDLRGMKINGNTASKAGYSVYVVISTVEEWCKIGNAGEYVKGNYTDNQSDQIELYGIKSQLNSFFYSLSVDSITTQQKPLEYYWNIPKGILWHLSNRNEAQIHGTDQPGCAEYNNPCRTIEFALEQISITKGGLAQSMISEKRIGINEDGYNLNIPFQFIPTECNTNIIKIMKQLYGTNQAMIGQSEIKILKNNEISKENGKQGWISTVDGLQLGIFGIKFITDLYKLTIPIIYIQDSNSILELYQVTFSDIDLSPLTQSPFIPYRHHSFNLDIVTNKLYPLFDAELSKIFIPCKSSFSDYALQFPFPVRKIPPPYP</sequence>
<comment type="caution">
    <text evidence="1">The sequence shown here is derived from an EMBL/GenBank/DDBJ whole genome shotgun (WGS) entry which is preliminary data.</text>
</comment>
<evidence type="ECO:0000313" key="2">
    <source>
        <dbReference type="Proteomes" id="UP000324800"/>
    </source>
</evidence>
<accession>A0A5J4UZN3</accession>
<evidence type="ECO:0000313" key="1">
    <source>
        <dbReference type="EMBL" id="KAA6376186.1"/>
    </source>
</evidence>
<dbReference type="Proteomes" id="UP000324800">
    <property type="component" value="Unassembled WGS sequence"/>
</dbReference>
<dbReference type="SUPFAM" id="SSF51126">
    <property type="entry name" value="Pectin lyase-like"/>
    <property type="match status" value="2"/>
</dbReference>
<name>A0A5J4UZN3_9EUKA</name>
<feature type="non-terminal residue" evidence="1">
    <location>
        <position position="754"/>
    </location>
</feature>
<organism evidence="1 2">
    <name type="scientific">Streblomastix strix</name>
    <dbReference type="NCBI Taxonomy" id="222440"/>
    <lineage>
        <taxon>Eukaryota</taxon>
        <taxon>Metamonada</taxon>
        <taxon>Preaxostyla</taxon>
        <taxon>Oxymonadida</taxon>
        <taxon>Streblomastigidae</taxon>
        <taxon>Streblomastix</taxon>
    </lineage>
</organism>
<dbReference type="EMBL" id="SNRW01010697">
    <property type="protein sequence ID" value="KAA6376186.1"/>
    <property type="molecule type" value="Genomic_DNA"/>
</dbReference>
<gene>
    <name evidence="1" type="ORF">EZS28_028287</name>
</gene>
<dbReference type="OrthoDB" id="126597at2759"/>
<dbReference type="InterPro" id="IPR011050">
    <property type="entry name" value="Pectin_lyase_fold/virulence"/>
</dbReference>
<dbReference type="AlphaFoldDB" id="A0A5J4UZN3"/>